<gene>
    <name evidence="2" type="ORF">Adu01nite_69590</name>
</gene>
<dbReference type="Proteomes" id="UP000637628">
    <property type="component" value="Unassembled WGS sequence"/>
</dbReference>
<dbReference type="EMBL" id="BOML01000057">
    <property type="protein sequence ID" value="GIE05609.1"/>
    <property type="molecule type" value="Genomic_DNA"/>
</dbReference>
<accession>A0ABQ3Z7U1</accession>
<protein>
    <submittedName>
        <fullName evidence="2">Uncharacterized protein</fullName>
    </submittedName>
</protein>
<proteinExistence type="predicted"/>
<organism evidence="2 3">
    <name type="scientific">Paractinoplanes durhamensis</name>
    <dbReference type="NCBI Taxonomy" id="113563"/>
    <lineage>
        <taxon>Bacteria</taxon>
        <taxon>Bacillati</taxon>
        <taxon>Actinomycetota</taxon>
        <taxon>Actinomycetes</taxon>
        <taxon>Micromonosporales</taxon>
        <taxon>Micromonosporaceae</taxon>
        <taxon>Paractinoplanes</taxon>
    </lineage>
</organism>
<comment type="caution">
    <text evidence="2">The sequence shown here is derived from an EMBL/GenBank/DDBJ whole genome shotgun (WGS) entry which is preliminary data.</text>
</comment>
<keyword evidence="1" id="KW-0472">Membrane</keyword>
<evidence type="ECO:0000313" key="3">
    <source>
        <dbReference type="Proteomes" id="UP000637628"/>
    </source>
</evidence>
<evidence type="ECO:0000313" key="2">
    <source>
        <dbReference type="EMBL" id="GIE05609.1"/>
    </source>
</evidence>
<keyword evidence="1" id="KW-0812">Transmembrane</keyword>
<reference evidence="2 3" key="1">
    <citation type="submission" date="2021-01" db="EMBL/GenBank/DDBJ databases">
        <title>Whole genome shotgun sequence of Actinoplanes durhamensis NBRC 14914.</title>
        <authorList>
            <person name="Komaki H."/>
            <person name="Tamura T."/>
        </authorList>
    </citation>
    <scope>NUCLEOTIDE SEQUENCE [LARGE SCALE GENOMIC DNA]</scope>
    <source>
        <strain evidence="2 3">NBRC 14914</strain>
    </source>
</reference>
<keyword evidence="1" id="KW-1133">Transmembrane helix</keyword>
<sequence length="110" mass="11795">MPGVELVLPHVGLFLLNALAIAVGVSTLPLRDTDVPAVWLSIAWASIYVLVLGRIIAEAVIAPQVIKQRLERRTAGAMLSRALPWPTRWAESDELISSAMADAAETPPTS</sequence>
<evidence type="ECO:0000256" key="1">
    <source>
        <dbReference type="SAM" id="Phobius"/>
    </source>
</evidence>
<feature type="transmembrane region" description="Helical" evidence="1">
    <location>
        <begin position="38"/>
        <end position="62"/>
    </location>
</feature>
<keyword evidence="3" id="KW-1185">Reference proteome</keyword>
<name>A0ABQ3Z7U1_9ACTN</name>